<name>A0A8S1RNT0_9CILI</name>
<accession>A0A8S1RNT0</accession>
<evidence type="ECO:0000256" key="2">
    <source>
        <dbReference type="SAM" id="SignalP"/>
    </source>
</evidence>
<protein>
    <submittedName>
        <fullName evidence="3">Uncharacterized protein</fullName>
    </submittedName>
</protein>
<feature type="compositionally biased region" description="Basic residues" evidence="1">
    <location>
        <begin position="289"/>
        <end position="299"/>
    </location>
</feature>
<organism evidence="3 4">
    <name type="scientific">Paramecium sonneborni</name>
    <dbReference type="NCBI Taxonomy" id="65129"/>
    <lineage>
        <taxon>Eukaryota</taxon>
        <taxon>Sar</taxon>
        <taxon>Alveolata</taxon>
        <taxon>Ciliophora</taxon>
        <taxon>Intramacronucleata</taxon>
        <taxon>Oligohymenophorea</taxon>
        <taxon>Peniculida</taxon>
        <taxon>Parameciidae</taxon>
        <taxon>Paramecium</taxon>
    </lineage>
</organism>
<dbReference type="EMBL" id="CAJJDN010000189">
    <property type="protein sequence ID" value="CAD8128465.1"/>
    <property type="molecule type" value="Genomic_DNA"/>
</dbReference>
<keyword evidence="2" id="KW-0732">Signal</keyword>
<evidence type="ECO:0000313" key="3">
    <source>
        <dbReference type="EMBL" id="CAD8128465.1"/>
    </source>
</evidence>
<evidence type="ECO:0000313" key="4">
    <source>
        <dbReference type="Proteomes" id="UP000692954"/>
    </source>
</evidence>
<reference evidence="3" key="1">
    <citation type="submission" date="2021-01" db="EMBL/GenBank/DDBJ databases">
        <authorList>
            <consortium name="Genoscope - CEA"/>
            <person name="William W."/>
        </authorList>
    </citation>
    <scope>NUCLEOTIDE SEQUENCE</scope>
</reference>
<dbReference type="OrthoDB" id="412229at2759"/>
<feature type="signal peptide" evidence="2">
    <location>
        <begin position="1"/>
        <end position="16"/>
    </location>
</feature>
<feature type="region of interest" description="Disordered" evidence="1">
    <location>
        <begin position="287"/>
        <end position="311"/>
    </location>
</feature>
<gene>
    <name evidence="3" type="ORF">PSON_ATCC_30995.1.T1890042</name>
</gene>
<proteinExistence type="predicted"/>
<keyword evidence="4" id="KW-1185">Reference proteome</keyword>
<dbReference type="AlphaFoldDB" id="A0A8S1RNT0"/>
<feature type="chain" id="PRO_5035872648" evidence="2">
    <location>
        <begin position="17"/>
        <end position="523"/>
    </location>
</feature>
<comment type="caution">
    <text evidence="3">The sequence shown here is derived from an EMBL/GenBank/DDBJ whole genome shotgun (WGS) entry which is preliminary data.</text>
</comment>
<sequence length="523" mass="63493">MFLILLILQKLTQILEWIIIQGVLQKLKQRGLKQLRKITTILVEKLLQYQEQQISIHYQNLMKFIVQFKMKIMNHNMNLKIFKVKYQLQEIVVYIQEILENLKQGEILQRNVNKNPYLQLINCLIFPATGNSLPCQIARGYLDIDYYLKPIVYDEKKVNSVQPKKIDFKENNKIDMVKLFILLKLENKSFQILNPFLNFFLIIWRKNNLQPNNYWKIIQVNCIFRRQIRQYFIFRFQLTQLTSYQLQIIVYFDKIIKQNIKIAINLEEIKEQKYKIKEQQQEMKDWKQKLKKKNKKQKNYNKQLKNNNKKLKKNNQTKKQFGLIKNYINDNYKRHFESSIKLILHIFETVFGITQIFVVKKEILAVQKGDGLYQKKKLNVQKYQKRIIALIIQLHQELERKLQTLSDIEKMQRISLINFILQLQTKTKRQKQINLIKKQIIIFIITTTYSLNSHPYPTYTILGEFIEQLINQISSFDDSKILMRTHTIWYRDLDNIYFERIQQRYLGMIQKNLFDQVYQKFII</sequence>
<dbReference type="Proteomes" id="UP000692954">
    <property type="component" value="Unassembled WGS sequence"/>
</dbReference>
<evidence type="ECO:0000256" key="1">
    <source>
        <dbReference type="SAM" id="MobiDB-lite"/>
    </source>
</evidence>